<dbReference type="PANTHER" id="PTHR43798">
    <property type="entry name" value="MONOACYLGLYCEROL LIPASE"/>
    <property type="match status" value="1"/>
</dbReference>
<evidence type="ECO:0000313" key="4">
    <source>
        <dbReference type="Proteomes" id="UP000232003"/>
    </source>
</evidence>
<dbReference type="OrthoDB" id="9773293at2"/>
<dbReference type="PRINTS" id="PR00111">
    <property type="entry name" value="ABHYDROLASE"/>
</dbReference>
<proteinExistence type="predicted"/>
<organism evidence="3 4">
    <name type="scientific">Nostoc flagelliforme CCNUN1</name>
    <dbReference type="NCBI Taxonomy" id="2038116"/>
    <lineage>
        <taxon>Bacteria</taxon>
        <taxon>Bacillati</taxon>
        <taxon>Cyanobacteriota</taxon>
        <taxon>Cyanophyceae</taxon>
        <taxon>Nostocales</taxon>
        <taxon>Nostocaceae</taxon>
        <taxon>Nostoc</taxon>
    </lineage>
</organism>
<name>A0A2K8T645_9NOSO</name>
<dbReference type="RefSeq" id="WP_100903367.1">
    <property type="nucleotide sequence ID" value="NZ_CAWNNC010000004.1"/>
</dbReference>
<dbReference type="InterPro" id="IPR029058">
    <property type="entry name" value="AB_hydrolase_fold"/>
</dbReference>
<dbReference type="Proteomes" id="UP000232003">
    <property type="component" value="Plasmid pNFSY03"/>
</dbReference>
<evidence type="ECO:0000256" key="1">
    <source>
        <dbReference type="ARBA" id="ARBA00022801"/>
    </source>
</evidence>
<evidence type="ECO:0000313" key="3">
    <source>
        <dbReference type="EMBL" id="AUB43100.1"/>
    </source>
</evidence>
<dbReference type="PANTHER" id="PTHR43798:SF31">
    <property type="entry name" value="AB HYDROLASE SUPERFAMILY PROTEIN YCLE"/>
    <property type="match status" value="1"/>
</dbReference>
<dbReference type="Pfam" id="PF00561">
    <property type="entry name" value="Abhydrolase_1"/>
    <property type="match status" value="1"/>
</dbReference>
<gene>
    <name evidence="3" type="ORF">COO91_09258</name>
</gene>
<dbReference type="EMBL" id="CP024788">
    <property type="protein sequence ID" value="AUB43100.1"/>
    <property type="molecule type" value="Genomic_DNA"/>
</dbReference>
<keyword evidence="4" id="KW-1185">Reference proteome</keyword>
<geneLocation type="plasmid" evidence="4">
    <name>pnfsy03</name>
</geneLocation>
<protein>
    <submittedName>
        <fullName evidence="3">Pimeloyl-ACP methyl ester carboxylesterase</fullName>
    </submittedName>
</protein>
<dbReference type="InterPro" id="IPR000073">
    <property type="entry name" value="AB_hydrolase_1"/>
</dbReference>
<keyword evidence="1" id="KW-0378">Hydrolase</keyword>
<keyword evidence="3" id="KW-0614">Plasmid</keyword>
<dbReference type="Gene3D" id="3.40.50.1820">
    <property type="entry name" value="alpha/beta hydrolase"/>
    <property type="match status" value="1"/>
</dbReference>
<dbReference type="KEGG" id="nfl:COO91_09258"/>
<dbReference type="SUPFAM" id="SSF53474">
    <property type="entry name" value="alpha/beta-Hydrolases"/>
    <property type="match status" value="1"/>
</dbReference>
<dbReference type="GO" id="GO:0016020">
    <property type="term" value="C:membrane"/>
    <property type="evidence" value="ECO:0007669"/>
    <property type="project" value="TreeGrafter"/>
</dbReference>
<dbReference type="AlphaFoldDB" id="A0A2K8T645"/>
<feature type="domain" description="AB hydrolase-1" evidence="2">
    <location>
        <begin position="13"/>
        <end position="124"/>
    </location>
</feature>
<dbReference type="GO" id="GO:0016787">
    <property type="term" value="F:hydrolase activity"/>
    <property type="evidence" value="ECO:0007669"/>
    <property type="project" value="UniProtKB-KW"/>
</dbReference>
<sequence>MDLHYEVHGTGEAIVLIHCGGTDLRNWQFIIPPLSQLYRVIALDARGAGKSPPLIEAANYVEDLTKLLDQLGIDKAVFVGHSIGGQVATDFALSYPQKVSKLVLIAPALTGFEFSSAYQQWTQQVMAAAPNVEKMVMLTLTSPMYRVVMSSPQRDFLVEMMKHNTQRVLEWQTFDMIWPQPPASTRLSQLKTNTLLIIGKEDGEDLWRIAELFQQVPDIQFAYIEGADHLPTLTHPNEISCLITDFLNN</sequence>
<evidence type="ECO:0000259" key="2">
    <source>
        <dbReference type="Pfam" id="PF00561"/>
    </source>
</evidence>
<reference evidence="3 4" key="1">
    <citation type="submission" date="2017-11" db="EMBL/GenBank/DDBJ databases">
        <title>Complete genome of a free-living desiccation-tolerant cyanobacterium and its photosynthetic adaptation to extreme terrestrial habitat.</title>
        <authorList>
            <person name="Shang J."/>
        </authorList>
    </citation>
    <scope>NUCLEOTIDE SEQUENCE [LARGE SCALE GENOMIC DNA]</scope>
    <source>
        <strain evidence="3 4">CCNUN1</strain>
        <plasmid evidence="4">pnfsy03</plasmid>
    </source>
</reference>
<accession>A0A2K8T645</accession>
<dbReference type="InterPro" id="IPR050266">
    <property type="entry name" value="AB_hydrolase_sf"/>
</dbReference>